<comment type="caution">
    <text evidence="1">The sequence shown here is derived from an EMBL/GenBank/DDBJ whole genome shotgun (WGS) entry which is preliminary data.</text>
</comment>
<accession>A0A9W4RM15</accession>
<reference evidence="1" key="1">
    <citation type="submission" date="2022-08" db="EMBL/GenBank/DDBJ databases">
        <authorList>
            <person name="Giroux E."/>
            <person name="Giroux E."/>
        </authorList>
    </citation>
    <scope>NUCLEOTIDE SEQUENCE</scope>
    <source>
        <strain evidence="1">H1091258</strain>
    </source>
</reference>
<dbReference type="InterPro" id="IPR032675">
    <property type="entry name" value="LRR_dom_sf"/>
</dbReference>
<dbReference type="Gene3D" id="3.80.10.10">
    <property type="entry name" value="Ribonuclease Inhibitor"/>
    <property type="match status" value="1"/>
</dbReference>
<sequence length="501" mass="56253">MASLPLELIEHICSLLCPHCQRPGIFSDIVTEDTRSSQKALAHLCRVSRRVCAVAQPFLFHQYCTGNLPAENDCGLRGHARCLPREDDKLPAFLHSIISRPDLSFHVKTLQIVETDEISGLTPDLSPLIFTASQKVRASHHAPTPEQLPTQIWRESRQPEALQRINRRKVHHWLEELAILLTPNVEMISIARDSFCQYQHIKDSGALLPSLRLITLRGVTRNQHVHEAAALFKAAPNLKVLNSMRCSLFDGLSPWNMSKPWTLSLGSLERLVLSEIGFEDLALLLACCPELRELELTAVNIHRTAGIDYWDVSKLLQTLVPVRHQLRKLRLTHSPSQRSGAEQRQWTGETSLSFRDFVQLEELAFDQTMLEYHTRPGSFDDEIPLGYKVSDMLPTSLQKLQLLHVKKESLKDLKHLAGNASYRLPSLKLVHISFADGIDKRDVGYKRIDDITVALQSAGMSVLWDTNHVSEKPLEPIPGGVTALTSIQVSLATAGIDKLAL</sequence>
<dbReference type="AlphaFoldDB" id="A0A9W4RM15"/>
<dbReference type="SUPFAM" id="SSF52058">
    <property type="entry name" value="L domain-like"/>
    <property type="match status" value="1"/>
</dbReference>
<protein>
    <recommendedName>
        <fullName evidence="3">F-box domain-containing protein</fullName>
    </recommendedName>
</protein>
<dbReference type="EMBL" id="CAMGZC010000136">
    <property type="protein sequence ID" value="CAI0643959.1"/>
    <property type="molecule type" value="Genomic_DNA"/>
</dbReference>
<evidence type="ECO:0000313" key="1">
    <source>
        <dbReference type="EMBL" id="CAI0643959.1"/>
    </source>
</evidence>
<keyword evidence="2" id="KW-1185">Reference proteome</keyword>
<evidence type="ECO:0000313" key="2">
    <source>
        <dbReference type="Proteomes" id="UP001152533"/>
    </source>
</evidence>
<name>A0A9W4RM15_9PEZI</name>
<dbReference type="Proteomes" id="UP001152533">
    <property type="component" value="Unassembled WGS sequence"/>
</dbReference>
<organism evidence="1 2">
    <name type="scientific">Colletotrichum noveboracense</name>
    <dbReference type="NCBI Taxonomy" id="2664923"/>
    <lineage>
        <taxon>Eukaryota</taxon>
        <taxon>Fungi</taxon>
        <taxon>Dikarya</taxon>
        <taxon>Ascomycota</taxon>
        <taxon>Pezizomycotina</taxon>
        <taxon>Sordariomycetes</taxon>
        <taxon>Hypocreomycetidae</taxon>
        <taxon>Glomerellales</taxon>
        <taxon>Glomerellaceae</taxon>
        <taxon>Colletotrichum</taxon>
        <taxon>Colletotrichum gloeosporioides species complex</taxon>
    </lineage>
</organism>
<gene>
    <name evidence="1" type="ORF">CGXH109_LOCUS30671</name>
</gene>
<proteinExistence type="predicted"/>
<evidence type="ECO:0008006" key="3">
    <source>
        <dbReference type="Google" id="ProtNLM"/>
    </source>
</evidence>